<feature type="transmembrane region" description="Helical" evidence="1">
    <location>
        <begin position="119"/>
        <end position="136"/>
    </location>
</feature>
<accession>A0ABV3P2R8</accession>
<feature type="transmembrane region" description="Helical" evidence="1">
    <location>
        <begin position="12"/>
        <end position="31"/>
    </location>
</feature>
<organism evidence="2 3">
    <name type="scientific">Kineococcus endophyticus</name>
    <dbReference type="NCBI Taxonomy" id="1181883"/>
    <lineage>
        <taxon>Bacteria</taxon>
        <taxon>Bacillati</taxon>
        <taxon>Actinomycetota</taxon>
        <taxon>Actinomycetes</taxon>
        <taxon>Kineosporiales</taxon>
        <taxon>Kineosporiaceae</taxon>
        <taxon>Kineococcus</taxon>
    </lineage>
</organism>
<dbReference type="RefSeq" id="WP_367636514.1">
    <property type="nucleotide sequence ID" value="NZ_JBFNQN010000002.1"/>
</dbReference>
<keyword evidence="3" id="KW-1185">Reference proteome</keyword>
<keyword evidence="1" id="KW-0812">Transmembrane</keyword>
<protein>
    <submittedName>
        <fullName evidence="2">Uncharacterized protein</fullName>
    </submittedName>
</protein>
<evidence type="ECO:0000313" key="2">
    <source>
        <dbReference type="EMBL" id="MEW9263931.1"/>
    </source>
</evidence>
<keyword evidence="1" id="KW-0472">Membrane</keyword>
<feature type="transmembrane region" description="Helical" evidence="1">
    <location>
        <begin position="142"/>
        <end position="159"/>
    </location>
</feature>
<sequence>MWWRWYTAPAWWRVLEFTVVFGAVYAVGAVVTDSGGAAGSVVWTGLVGGLVSGLVVGAQTAGARERFVRALPPGTTPEQVRAAVRASHRGAVPHDPVVRVVTTVLLRQRAAGVLNGRRSSVVVGAVGAVVGVVLALTSGPGWWLLAAVFLHVLVEAFWAPRRLTARLVAVAGD</sequence>
<evidence type="ECO:0000313" key="3">
    <source>
        <dbReference type="Proteomes" id="UP001555826"/>
    </source>
</evidence>
<comment type="caution">
    <text evidence="2">The sequence shown here is derived from an EMBL/GenBank/DDBJ whole genome shotgun (WGS) entry which is preliminary data.</text>
</comment>
<name>A0ABV3P2R8_9ACTN</name>
<dbReference type="EMBL" id="JBFNQN010000002">
    <property type="protein sequence ID" value="MEW9263931.1"/>
    <property type="molecule type" value="Genomic_DNA"/>
</dbReference>
<proteinExistence type="predicted"/>
<keyword evidence="1" id="KW-1133">Transmembrane helix</keyword>
<reference evidence="2 3" key="1">
    <citation type="submission" date="2024-07" db="EMBL/GenBank/DDBJ databases">
        <authorList>
            <person name="Thanompreechachai J."/>
            <person name="Duangmal K."/>
        </authorList>
    </citation>
    <scope>NUCLEOTIDE SEQUENCE [LARGE SCALE GENOMIC DNA]</scope>
    <source>
        <strain evidence="2 3">KCTC 19886</strain>
    </source>
</reference>
<evidence type="ECO:0000256" key="1">
    <source>
        <dbReference type="SAM" id="Phobius"/>
    </source>
</evidence>
<feature type="transmembrane region" description="Helical" evidence="1">
    <location>
        <begin position="37"/>
        <end position="57"/>
    </location>
</feature>
<gene>
    <name evidence="2" type="ORF">AB1207_04150</name>
</gene>
<dbReference type="Proteomes" id="UP001555826">
    <property type="component" value="Unassembled WGS sequence"/>
</dbReference>